<evidence type="ECO:0000313" key="6">
    <source>
        <dbReference type="EMBL" id="KDE40252.1"/>
    </source>
</evidence>
<dbReference type="STRING" id="267850.ADINL_0844"/>
<dbReference type="PATRIC" id="fig|267850.7.peg.838"/>
<dbReference type="EC" id="3.1.4.52" evidence="1"/>
<dbReference type="CDD" id="cd01949">
    <property type="entry name" value="GGDEF"/>
    <property type="match status" value="1"/>
</dbReference>
<comment type="caution">
    <text evidence="6">The sequence shown here is derived from an EMBL/GenBank/DDBJ whole genome shotgun (WGS) entry which is preliminary data.</text>
</comment>
<dbReference type="GO" id="GO:0071111">
    <property type="term" value="F:cyclic-guanylate-specific phosphodiesterase activity"/>
    <property type="evidence" value="ECO:0007669"/>
    <property type="project" value="UniProtKB-EC"/>
</dbReference>
<dbReference type="PROSITE" id="PS50887">
    <property type="entry name" value="GGDEF"/>
    <property type="match status" value="1"/>
</dbReference>
<feature type="transmembrane region" description="Helical" evidence="3">
    <location>
        <begin position="175"/>
        <end position="194"/>
    </location>
</feature>
<dbReference type="Gene3D" id="3.20.20.450">
    <property type="entry name" value="EAL domain"/>
    <property type="match status" value="1"/>
</dbReference>
<dbReference type="OrthoDB" id="9804951at2"/>
<keyword evidence="3" id="KW-1133">Transmembrane helix</keyword>
<proteinExistence type="predicted"/>
<dbReference type="EMBL" id="JMSZ01000016">
    <property type="protein sequence ID" value="KDE40252.1"/>
    <property type="molecule type" value="Genomic_DNA"/>
</dbReference>
<evidence type="ECO:0000256" key="2">
    <source>
        <dbReference type="ARBA" id="ARBA00022636"/>
    </source>
</evidence>
<gene>
    <name evidence="6" type="ORF">ADINL_0844</name>
</gene>
<keyword evidence="7" id="KW-1185">Reference proteome</keyword>
<dbReference type="Proteomes" id="UP000027318">
    <property type="component" value="Unassembled WGS sequence"/>
</dbReference>
<dbReference type="InterPro" id="IPR001633">
    <property type="entry name" value="EAL_dom"/>
</dbReference>
<dbReference type="PROSITE" id="PS50883">
    <property type="entry name" value="EAL"/>
    <property type="match status" value="1"/>
</dbReference>
<keyword evidence="3" id="KW-0812">Transmembrane</keyword>
<evidence type="ECO:0000256" key="1">
    <source>
        <dbReference type="ARBA" id="ARBA00012282"/>
    </source>
</evidence>
<dbReference type="CDD" id="cd01948">
    <property type="entry name" value="EAL"/>
    <property type="match status" value="1"/>
</dbReference>
<dbReference type="RefSeq" id="WP_051632551.1">
    <property type="nucleotide sequence ID" value="NZ_JMSZ01000016.1"/>
</dbReference>
<evidence type="ECO:0000259" key="4">
    <source>
        <dbReference type="PROSITE" id="PS50883"/>
    </source>
</evidence>
<evidence type="ECO:0000259" key="5">
    <source>
        <dbReference type="PROSITE" id="PS50887"/>
    </source>
</evidence>
<dbReference type="SMART" id="SM00267">
    <property type="entry name" value="GGDEF"/>
    <property type="match status" value="1"/>
</dbReference>
<keyword evidence="3" id="KW-0472">Membrane</keyword>
<dbReference type="PANTHER" id="PTHR33121">
    <property type="entry name" value="CYCLIC DI-GMP PHOSPHODIESTERASE PDEF"/>
    <property type="match status" value="1"/>
</dbReference>
<dbReference type="SUPFAM" id="SSF55073">
    <property type="entry name" value="Nucleotide cyclase"/>
    <property type="match status" value="1"/>
</dbReference>
<protein>
    <recommendedName>
        <fullName evidence="1">cyclic-guanylate-specific phosphodiesterase</fullName>
        <ecNumber evidence="1">3.1.4.52</ecNumber>
    </recommendedName>
</protein>
<dbReference type="AlphaFoldDB" id="A0A063Y737"/>
<feature type="domain" description="EAL" evidence="4">
    <location>
        <begin position="389"/>
        <end position="642"/>
    </location>
</feature>
<dbReference type="NCBIfam" id="TIGR00254">
    <property type="entry name" value="GGDEF"/>
    <property type="match status" value="1"/>
</dbReference>
<dbReference type="Pfam" id="PF00990">
    <property type="entry name" value="GGDEF"/>
    <property type="match status" value="1"/>
</dbReference>
<evidence type="ECO:0000256" key="3">
    <source>
        <dbReference type="SAM" id="Phobius"/>
    </source>
</evidence>
<dbReference type="SMART" id="SM00052">
    <property type="entry name" value="EAL"/>
    <property type="match status" value="1"/>
</dbReference>
<evidence type="ECO:0000313" key="7">
    <source>
        <dbReference type="Proteomes" id="UP000027318"/>
    </source>
</evidence>
<dbReference type="InterPro" id="IPR050706">
    <property type="entry name" value="Cyclic-di-GMP_PDE-like"/>
</dbReference>
<dbReference type="Pfam" id="PF00563">
    <property type="entry name" value="EAL"/>
    <property type="match status" value="1"/>
</dbReference>
<dbReference type="PANTHER" id="PTHR33121:SF71">
    <property type="entry name" value="OXYGEN SENSOR PROTEIN DOSP"/>
    <property type="match status" value="1"/>
</dbReference>
<sequence length="647" mass="72880">MGHLQAEQLRQKILRFVAVAILLTGILVSGMAVTQLYSETRRHTELLTSVNLLHQAQRVDQRLQRLGEARSGDTRLDTAMQRGLRTELQSAAFVIPDAHQYLLHLPSGDHLELSVETSSSLPLTSLLARFSTEQPAHQFTEQGQWVFFQPLPLHHSWALITLIPARQVALPAYRVLASALLVILFVLMAGMLLATRAIRPLLQQMDLSEKRLRHLTEYDQLTGLPNWSQLHSRLGERLAQAAQDPTQQLAVLFINLNRFKVINESLGHEAGNQALRQVAERLQQLLPAGDLLARATGDEFLMCVQICEGQPEIEPLVQRILISLKQPLVIQQKTVYLDATIGISLFPDHAPEAETLLQHADAAQMRARQSGQGRYQFYEADMSARSLDRFELETDLRAAMQRQEFELFYQPQIDLQTGEVSGAEALIRWNHPTRGRVPPDQFIPIAEETGLIHPIGQWVLEEACRQACLWQEEGHELKVSVNLSALQLNNGDIVDVVRQVLQQTGLSSRWLELELTESYLFENFSRSARVLKRLRLLGVSLALDDFGTGYSSLSYLRRLTLHRLKIDRSFVKGLPDDPGDLAIVNTIIAMAKSLSLEVVAEGVETAQQHQSLLALGCHTSQGYYYAAPESAQAFRHRLATFRRAEQY</sequence>
<reference evidence="6 7" key="1">
    <citation type="journal article" date="2005" name="Int. J. Syst. Evol. Microbiol.">
        <title>Nitrincola lacisaponensis gen. nov., sp. nov., a novel alkaliphilic bacterium isolated from an alkaline, saline lake.</title>
        <authorList>
            <person name="Dimitriu P.A."/>
            <person name="Shukla S.K."/>
            <person name="Conradt J."/>
            <person name="Marquez M.C."/>
            <person name="Ventosa A."/>
            <person name="Maglia A."/>
            <person name="Peyton B.M."/>
            <person name="Pinkart H.C."/>
            <person name="Mormile M.R."/>
        </authorList>
    </citation>
    <scope>NUCLEOTIDE SEQUENCE [LARGE SCALE GENOMIC DNA]</scope>
    <source>
        <strain evidence="6 7">4CA</strain>
    </source>
</reference>
<feature type="domain" description="GGDEF" evidence="5">
    <location>
        <begin position="247"/>
        <end position="380"/>
    </location>
</feature>
<keyword evidence="2" id="KW-0973">c-di-GMP</keyword>
<dbReference type="Gene3D" id="3.30.70.270">
    <property type="match status" value="1"/>
</dbReference>
<dbReference type="InterPro" id="IPR035919">
    <property type="entry name" value="EAL_sf"/>
</dbReference>
<dbReference type="InterPro" id="IPR029787">
    <property type="entry name" value="Nucleotide_cyclase"/>
</dbReference>
<feature type="transmembrane region" description="Helical" evidence="3">
    <location>
        <begin position="13"/>
        <end position="33"/>
    </location>
</feature>
<accession>A0A063Y737</accession>
<dbReference type="FunFam" id="3.20.20.450:FF:000001">
    <property type="entry name" value="Cyclic di-GMP phosphodiesterase yahA"/>
    <property type="match status" value="1"/>
</dbReference>
<dbReference type="InterPro" id="IPR000160">
    <property type="entry name" value="GGDEF_dom"/>
</dbReference>
<dbReference type="SUPFAM" id="SSF141868">
    <property type="entry name" value="EAL domain-like"/>
    <property type="match status" value="1"/>
</dbReference>
<dbReference type="InterPro" id="IPR043128">
    <property type="entry name" value="Rev_trsase/Diguanyl_cyclase"/>
</dbReference>
<organism evidence="6 7">
    <name type="scientific">Nitrincola lacisaponensis</name>
    <dbReference type="NCBI Taxonomy" id="267850"/>
    <lineage>
        <taxon>Bacteria</taxon>
        <taxon>Pseudomonadati</taxon>
        <taxon>Pseudomonadota</taxon>
        <taxon>Gammaproteobacteria</taxon>
        <taxon>Oceanospirillales</taxon>
        <taxon>Oceanospirillaceae</taxon>
        <taxon>Nitrincola</taxon>
    </lineage>
</organism>
<name>A0A063Y737_9GAMM</name>